<sequence length="208" mass="22857">MSCTERVIIPVNGGVEDWKEQLKALLITIKQQPGYIRTRWGPWSEDKQKLDLTIVGWESKEASEAFAQTPAFTTAMNQFSSVLSGPIEHYCVNFRPRAPQKAIDSPVVEMITFPNCTADEDTLRDRVAKCNEVEGCRGCGSGYSIDSVGDKEGGGKTYVAAVGWESMEASRSADKKIYVPGPEAGVTGKMEVHHVNYNFPVKGFSVTN</sequence>
<dbReference type="OrthoDB" id="3830579at2759"/>
<organism evidence="2 3">
    <name type="scientific">Pseudomassariella vexata</name>
    <dbReference type="NCBI Taxonomy" id="1141098"/>
    <lineage>
        <taxon>Eukaryota</taxon>
        <taxon>Fungi</taxon>
        <taxon>Dikarya</taxon>
        <taxon>Ascomycota</taxon>
        <taxon>Pezizomycotina</taxon>
        <taxon>Sordariomycetes</taxon>
        <taxon>Xylariomycetidae</taxon>
        <taxon>Amphisphaeriales</taxon>
        <taxon>Pseudomassariaceae</taxon>
        <taxon>Pseudomassariella</taxon>
    </lineage>
</organism>
<dbReference type="AlphaFoldDB" id="A0A1Y2DNP5"/>
<feature type="domain" description="ABM" evidence="1">
    <location>
        <begin position="13"/>
        <end position="77"/>
    </location>
</feature>
<reference evidence="2 3" key="1">
    <citation type="submission" date="2016-07" db="EMBL/GenBank/DDBJ databases">
        <title>Pervasive Adenine N6-methylation of Active Genes in Fungi.</title>
        <authorList>
            <consortium name="DOE Joint Genome Institute"/>
            <person name="Mondo S.J."/>
            <person name="Dannebaum R.O."/>
            <person name="Kuo R.C."/>
            <person name="Labutti K."/>
            <person name="Haridas S."/>
            <person name="Kuo A."/>
            <person name="Salamov A."/>
            <person name="Ahrendt S.R."/>
            <person name="Lipzen A."/>
            <person name="Sullivan W."/>
            <person name="Andreopoulos W.B."/>
            <person name="Clum A."/>
            <person name="Lindquist E."/>
            <person name="Daum C."/>
            <person name="Ramamoorthy G.K."/>
            <person name="Gryganskyi A."/>
            <person name="Culley D."/>
            <person name="Magnuson J.K."/>
            <person name="James T.Y."/>
            <person name="O'Malley M.A."/>
            <person name="Stajich J.E."/>
            <person name="Spatafora J.W."/>
            <person name="Visel A."/>
            <person name="Grigoriev I.V."/>
        </authorList>
    </citation>
    <scope>NUCLEOTIDE SEQUENCE [LARGE SCALE GENOMIC DNA]</scope>
    <source>
        <strain evidence="2 3">CBS 129021</strain>
    </source>
</reference>
<dbReference type="RefSeq" id="XP_040713054.1">
    <property type="nucleotide sequence ID" value="XM_040856443.1"/>
</dbReference>
<dbReference type="Proteomes" id="UP000193689">
    <property type="component" value="Unassembled WGS sequence"/>
</dbReference>
<dbReference type="GeneID" id="63772655"/>
<dbReference type="InParanoid" id="A0A1Y2DNP5"/>
<evidence type="ECO:0000313" key="3">
    <source>
        <dbReference type="Proteomes" id="UP000193689"/>
    </source>
</evidence>
<dbReference type="EMBL" id="MCFJ01000011">
    <property type="protein sequence ID" value="ORY60827.1"/>
    <property type="molecule type" value="Genomic_DNA"/>
</dbReference>
<proteinExistence type="predicted"/>
<accession>A0A1Y2DNP5</accession>
<evidence type="ECO:0000259" key="1">
    <source>
        <dbReference type="Pfam" id="PF03992"/>
    </source>
</evidence>
<keyword evidence="3" id="KW-1185">Reference proteome</keyword>
<evidence type="ECO:0000313" key="2">
    <source>
        <dbReference type="EMBL" id="ORY60827.1"/>
    </source>
</evidence>
<dbReference type="STRING" id="1141098.A0A1Y2DNP5"/>
<dbReference type="SUPFAM" id="SSF54909">
    <property type="entry name" value="Dimeric alpha+beta barrel"/>
    <property type="match status" value="1"/>
</dbReference>
<dbReference type="Gene3D" id="3.30.70.100">
    <property type="match status" value="1"/>
</dbReference>
<name>A0A1Y2DNP5_9PEZI</name>
<protein>
    <recommendedName>
        <fullName evidence="1">ABM domain-containing protein</fullName>
    </recommendedName>
</protein>
<dbReference type="Pfam" id="PF03992">
    <property type="entry name" value="ABM"/>
    <property type="match status" value="1"/>
</dbReference>
<dbReference type="InterPro" id="IPR007138">
    <property type="entry name" value="ABM_dom"/>
</dbReference>
<comment type="caution">
    <text evidence="2">The sequence shown here is derived from an EMBL/GenBank/DDBJ whole genome shotgun (WGS) entry which is preliminary data.</text>
</comment>
<dbReference type="InterPro" id="IPR011008">
    <property type="entry name" value="Dimeric_a/b-barrel"/>
</dbReference>
<gene>
    <name evidence="2" type="ORF">BCR38DRAFT_348649</name>
</gene>